<dbReference type="CDD" id="cd21608">
    <property type="entry name" value="RRM2_NsCP33_like"/>
    <property type="match status" value="1"/>
</dbReference>
<dbReference type="InterPro" id="IPR012677">
    <property type="entry name" value="Nucleotide-bd_a/b_plait_sf"/>
</dbReference>
<dbReference type="PROSITE" id="PS50102">
    <property type="entry name" value="RRM"/>
    <property type="match status" value="1"/>
</dbReference>
<gene>
    <name evidence="4" type="ORF">SCABRO_01619</name>
</gene>
<dbReference type="SUPFAM" id="SSF54928">
    <property type="entry name" value="RNA-binding domain, RBD"/>
    <property type="match status" value="1"/>
</dbReference>
<sequence>MEIYVGSLPYDVTEDDLKEAFTAFGAVSSVRLVSDKFSGKSKGFGFVEMPDNTEADAAIAALNESDFKGRDIKVNQAKPKEERPQRRARY</sequence>
<feature type="region of interest" description="Disordered" evidence="2">
    <location>
        <begin position="71"/>
        <end position="90"/>
    </location>
</feature>
<dbReference type="eggNOG" id="COG0724">
    <property type="taxonomic scope" value="Bacteria"/>
</dbReference>
<feature type="domain" description="RRM" evidence="3">
    <location>
        <begin position="1"/>
        <end position="79"/>
    </location>
</feature>
<reference evidence="4 5" key="1">
    <citation type="submission" date="2014-10" db="EMBL/GenBank/DDBJ databases">
        <title>Draft genome of anammox bacterium scalindua brodae, obtained using differential coverage binning of sequence data from two enrichment reactors.</title>
        <authorList>
            <person name="Speth D.R."/>
            <person name="Russ L."/>
            <person name="Kartal B."/>
            <person name="Op den Camp H.J."/>
            <person name="Dutilh B.E."/>
            <person name="Jetten M.S."/>
        </authorList>
    </citation>
    <scope>NUCLEOTIDE SEQUENCE [LARGE SCALE GENOMIC DNA]</scope>
    <source>
        <strain evidence="4">RU1</strain>
    </source>
</reference>
<comment type="caution">
    <text evidence="4">The sequence shown here is derived from an EMBL/GenBank/DDBJ whole genome shotgun (WGS) entry which is preliminary data.</text>
</comment>
<name>A0A0B0ENC9_9BACT</name>
<dbReference type="Pfam" id="PF00076">
    <property type="entry name" value="RRM_1"/>
    <property type="match status" value="1"/>
</dbReference>
<dbReference type="InterPro" id="IPR000504">
    <property type="entry name" value="RRM_dom"/>
</dbReference>
<evidence type="ECO:0000256" key="2">
    <source>
        <dbReference type="SAM" id="MobiDB-lite"/>
    </source>
</evidence>
<dbReference type="EMBL" id="JRYO01000110">
    <property type="protein sequence ID" value="KHE92628.1"/>
    <property type="molecule type" value="Genomic_DNA"/>
</dbReference>
<organism evidence="4 5">
    <name type="scientific">Candidatus Scalindua brodae</name>
    <dbReference type="NCBI Taxonomy" id="237368"/>
    <lineage>
        <taxon>Bacteria</taxon>
        <taxon>Pseudomonadati</taxon>
        <taxon>Planctomycetota</taxon>
        <taxon>Candidatus Brocadiia</taxon>
        <taxon>Candidatus Brocadiales</taxon>
        <taxon>Candidatus Scalinduaceae</taxon>
        <taxon>Candidatus Scalindua</taxon>
    </lineage>
</organism>
<dbReference type="InterPro" id="IPR052462">
    <property type="entry name" value="SLIRP/GR-RBP-like"/>
</dbReference>
<dbReference type="Proteomes" id="UP000030652">
    <property type="component" value="Unassembled WGS sequence"/>
</dbReference>
<dbReference type="AlphaFoldDB" id="A0A0B0ENC9"/>
<proteinExistence type="predicted"/>
<evidence type="ECO:0000313" key="4">
    <source>
        <dbReference type="EMBL" id="KHE92628.1"/>
    </source>
</evidence>
<keyword evidence="1" id="KW-0694">RNA-binding</keyword>
<accession>A0A0B0ENC9</accession>
<evidence type="ECO:0000256" key="1">
    <source>
        <dbReference type="ARBA" id="ARBA00022884"/>
    </source>
</evidence>
<dbReference type="PANTHER" id="PTHR48027">
    <property type="entry name" value="HETEROGENEOUS NUCLEAR RIBONUCLEOPROTEIN 87F-RELATED"/>
    <property type="match status" value="1"/>
</dbReference>
<dbReference type="InterPro" id="IPR048289">
    <property type="entry name" value="RRM2_NsCP33-like"/>
</dbReference>
<evidence type="ECO:0000313" key="5">
    <source>
        <dbReference type="Proteomes" id="UP000030652"/>
    </source>
</evidence>
<dbReference type="Gene3D" id="3.30.70.330">
    <property type="match status" value="1"/>
</dbReference>
<dbReference type="GO" id="GO:0003723">
    <property type="term" value="F:RNA binding"/>
    <property type="evidence" value="ECO:0007669"/>
    <property type="project" value="UniProtKB-KW"/>
</dbReference>
<protein>
    <submittedName>
        <fullName evidence="4">RNA-binding protein</fullName>
    </submittedName>
</protein>
<dbReference type="InterPro" id="IPR035979">
    <property type="entry name" value="RBD_domain_sf"/>
</dbReference>
<evidence type="ECO:0000259" key="3">
    <source>
        <dbReference type="PROSITE" id="PS50102"/>
    </source>
</evidence>
<dbReference type="SMART" id="SM00360">
    <property type="entry name" value="RRM"/>
    <property type="match status" value="1"/>
</dbReference>